<keyword evidence="3" id="KW-1185">Reference proteome</keyword>
<evidence type="ECO:0000313" key="3">
    <source>
        <dbReference type="Proteomes" id="UP000277580"/>
    </source>
</evidence>
<reference evidence="2 3" key="1">
    <citation type="journal article" date="2018" name="Nat. Ecol. Evol.">
        <title>Pezizomycetes genomes reveal the molecular basis of ectomycorrhizal truffle lifestyle.</title>
        <authorList>
            <person name="Murat C."/>
            <person name="Payen T."/>
            <person name="Noel B."/>
            <person name="Kuo A."/>
            <person name="Morin E."/>
            <person name="Chen J."/>
            <person name="Kohler A."/>
            <person name="Krizsan K."/>
            <person name="Balestrini R."/>
            <person name="Da Silva C."/>
            <person name="Montanini B."/>
            <person name="Hainaut M."/>
            <person name="Levati E."/>
            <person name="Barry K.W."/>
            <person name="Belfiori B."/>
            <person name="Cichocki N."/>
            <person name="Clum A."/>
            <person name="Dockter R.B."/>
            <person name="Fauchery L."/>
            <person name="Guy J."/>
            <person name="Iotti M."/>
            <person name="Le Tacon F."/>
            <person name="Lindquist E.A."/>
            <person name="Lipzen A."/>
            <person name="Malagnac F."/>
            <person name="Mello A."/>
            <person name="Molinier V."/>
            <person name="Miyauchi S."/>
            <person name="Poulain J."/>
            <person name="Riccioni C."/>
            <person name="Rubini A."/>
            <person name="Sitrit Y."/>
            <person name="Splivallo R."/>
            <person name="Traeger S."/>
            <person name="Wang M."/>
            <person name="Zifcakova L."/>
            <person name="Wipf D."/>
            <person name="Zambonelli A."/>
            <person name="Paolocci F."/>
            <person name="Nowrousian M."/>
            <person name="Ottonello S."/>
            <person name="Baldrian P."/>
            <person name="Spatafora J.W."/>
            <person name="Henrissat B."/>
            <person name="Nagy L.G."/>
            <person name="Aury J.M."/>
            <person name="Wincker P."/>
            <person name="Grigoriev I.V."/>
            <person name="Bonfante P."/>
            <person name="Martin F.M."/>
        </authorList>
    </citation>
    <scope>NUCLEOTIDE SEQUENCE [LARGE SCALE GENOMIC DNA]</scope>
    <source>
        <strain evidence="2 3">CCBAS932</strain>
    </source>
</reference>
<evidence type="ECO:0000256" key="1">
    <source>
        <dbReference type="SAM" id="MobiDB-lite"/>
    </source>
</evidence>
<dbReference type="InParanoid" id="A0A3N4L0X9"/>
<feature type="region of interest" description="Disordered" evidence="1">
    <location>
        <begin position="81"/>
        <end position="110"/>
    </location>
</feature>
<dbReference type="OrthoDB" id="5389823at2759"/>
<accession>A0A3N4L0X9</accession>
<gene>
    <name evidence="2" type="ORF">P167DRAFT_210490</name>
</gene>
<sequence length="241" mass="27274">MSSPFRSYDDDRVSYLRSCEDGPPCQFGVVEEALGQRHKSPRAEAGMSFCFNGSLMAGRSDTHHTPEFPVGRWIYVGGGRNERGHREHGGHGENRGHGSHGGGEGYGEGHARIEPTMLADIIRRNHRETDMVNRGITTTALWSEVHPKMMHNGSWPKEFSIPKTVDDLNSMDSSALDRILFAYNLTSGHSCDRKYRPNGETKKNKLWRLLEFLGADHLIPHRDVEEEIFYSRHERHGTSGY</sequence>
<dbReference type="Proteomes" id="UP000277580">
    <property type="component" value="Unassembled WGS sequence"/>
</dbReference>
<evidence type="ECO:0000313" key="2">
    <source>
        <dbReference type="EMBL" id="RPB11635.1"/>
    </source>
</evidence>
<dbReference type="AlphaFoldDB" id="A0A3N4L0X9"/>
<proteinExistence type="predicted"/>
<organism evidence="2 3">
    <name type="scientific">Morchella conica CCBAS932</name>
    <dbReference type="NCBI Taxonomy" id="1392247"/>
    <lineage>
        <taxon>Eukaryota</taxon>
        <taxon>Fungi</taxon>
        <taxon>Dikarya</taxon>
        <taxon>Ascomycota</taxon>
        <taxon>Pezizomycotina</taxon>
        <taxon>Pezizomycetes</taxon>
        <taxon>Pezizales</taxon>
        <taxon>Morchellaceae</taxon>
        <taxon>Morchella</taxon>
    </lineage>
</organism>
<dbReference type="EMBL" id="ML119134">
    <property type="protein sequence ID" value="RPB11635.1"/>
    <property type="molecule type" value="Genomic_DNA"/>
</dbReference>
<protein>
    <submittedName>
        <fullName evidence="2">Uncharacterized protein</fullName>
    </submittedName>
</protein>
<feature type="compositionally biased region" description="Basic and acidic residues" evidence="1">
    <location>
        <begin position="81"/>
        <end position="96"/>
    </location>
</feature>
<name>A0A3N4L0X9_9PEZI</name>